<gene>
    <name evidence="2" type="ORF">HF086_004351</name>
</gene>
<name>A0A922M7Y6_SPOEX</name>
<feature type="transmembrane region" description="Helical" evidence="1">
    <location>
        <begin position="237"/>
        <end position="256"/>
    </location>
</feature>
<dbReference type="Proteomes" id="UP000814243">
    <property type="component" value="Unassembled WGS sequence"/>
</dbReference>
<evidence type="ECO:0000313" key="3">
    <source>
        <dbReference type="Proteomes" id="UP000814243"/>
    </source>
</evidence>
<comment type="caution">
    <text evidence="2">The sequence shown here is derived from an EMBL/GenBank/DDBJ whole genome shotgun (WGS) entry which is preliminary data.</text>
</comment>
<protein>
    <recommendedName>
        <fullName evidence="4">JNK1/MAPK8-associated membrane protein</fullName>
    </recommendedName>
</protein>
<dbReference type="InterPro" id="IPR008485">
    <property type="entry name" value="JAMP"/>
</dbReference>
<dbReference type="Pfam" id="PF05571">
    <property type="entry name" value="JAMP"/>
    <property type="match status" value="2"/>
</dbReference>
<dbReference type="GO" id="GO:0036503">
    <property type="term" value="P:ERAD pathway"/>
    <property type="evidence" value="ECO:0007669"/>
    <property type="project" value="TreeGrafter"/>
</dbReference>
<feature type="transmembrane region" description="Helical" evidence="1">
    <location>
        <begin position="214"/>
        <end position="231"/>
    </location>
</feature>
<dbReference type="GO" id="GO:0006986">
    <property type="term" value="P:response to unfolded protein"/>
    <property type="evidence" value="ECO:0007669"/>
    <property type="project" value="InterPro"/>
</dbReference>
<keyword evidence="1" id="KW-0812">Transmembrane</keyword>
<feature type="transmembrane region" description="Helical" evidence="1">
    <location>
        <begin position="82"/>
        <end position="104"/>
    </location>
</feature>
<dbReference type="PANTHER" id="PTHR12740:SF4">
    <property type="entry name" value="JNK1_MAPK8-ASSOCIATED MEMBRANE PROTEIN"/>
    <property type="match status" value="1"/>
</dbReference>
<keyword evidence="1" id="KW-0472">Membrane</keyword>
<feature type="transmembrane region" description="Helical" evidence="1">
    <location>
        <begin position="170"/>
        <end position="194"/>
    </location>
</feature>
<evidence type="ECO:0008006" key="4">
    <source>
        <dbReference type="Google" id="ProtNLM"/>
    </source>
</evidence>
<proteinExistence type="predicted"/>
<dbReference type="GO" id="GO:0016020">
    <property type="term" value="C:membrane"/>
    <property type="evidence" value="ECO:0007669"/>
    <property type="project" value="InterPro"/>
</dbReference>
<evidence type="ECO:0000256" key="1">
    <source>
        <dbReference type="SAM" id="Phobius"/>
    </source>
</evidence>
<dbReference type="GO" id="GO:0031625">
    <property type="term" value="F:ubiquitin protein ligase binding"/>
    <property type="evidence" value="ECO:0007669"/>
    <property type="project" value="TreeGrafter"/>
</dbReference>
<reference evidence="2" key="1">
    <citation type="journal article" date="2021" name="G3 (Bethesda)">
        <title>Genome and transcriptome analysis of the beet armyworm Spodoptera exigua reveals targets for pest control. .</title>
        <authorList>
            <person name="Simon S."/>
            <person name="Breeschoten T."/>
            <person name="Jansen H.J."/>
            <person name="Dirks R.P."/>
            <person name="Schranz M.E."/>
            <person name="Ros V.I.D."/>
        </authorList>
    </citation>
    <scope>NUCLEOTIDE SEQUENCE</scope>
    <source>
        <strain evidence="2">TB_SE_WUR_2020</strain>
    </source>
</reference>
<keyword evidence="1" id="KW-1133">Transmembrane helix</keyword>
<accession>A0A922M7Y6</accession>
<organism evidence="2 3">
    <name type="scientific">Spodoptera exigua</name>
    <name type="common">Beet armyworm</name>
    <name type="synonym">Noctua fulgens</name>
    <dbReference type="NCBI Taxonomy" id="7107"/>
    <lineage>
        <taxon>Eukaryota</taxon>
        <taxon>Metazoa</taxon>
        <taxon>Ecdysozoa</taxon>
        <taxon>Arthropoda</taxon>
        <taxon>Hexapoda</taxon>
        <taxon>Insecta</taxon>
        <taxon>Pterygota</taxon>
        <taxon>Neoptera</taxon>
        <taxon>Endopterygota</taxon>
        <taxon>Lepidoptera</taxon>
        <taxon>Glossata</taxon>
        <taxon>Ditrysia</taxon>
        <taxon>Noctuoidea</taxon>
        <taxon>Noctuidae</taxon>
        <taxon>Amphipyrinae</taxon>
        <taxon>Spodoptera</taxon>
    </lineage>
</organism>
<dbReference type="PANTHER" id="PTHR12740">
    <property type="entry name" value="JNK1/MAPK8-ASSOCIATED MEMBRANE PROTEIN"/>
    <property type="match status" value="1"/>
</dbReference>
<sequence>MTAVRTCPGLYCGRTELDDGSWSDCGACPRGFRTNSTSYCVPCTDKPSLYDGLYLGFMVLLPMVLHWFFIDMVAVAKGTKNILVQHICAFVEVATGTLAALLVLPPTGTIALHVCSPKALSDWYTLLHNPQPDYKETLHCTQEAVYPFSPSNICIQPADDYNFEAMVADMGFYCSFPYIIIIISMMTSASHFSIKIEQTAPALLMSSLTNTRNLIILLGHWIIHAYGIISLTGFKELWYLSLVPAPALFYILTAQFTDPMKIHSD</sequence>
<dbReference type="EMBL" id="JACEFF010000757">
    <property type="protein sequence ID" value="KAH9631584.1"/>
    <property type="molecule type" value="Genomic_DNA"/>
</dbReference>
<evidence type="ECO:0000313" key="2">
    <source>
        <dbReference type="EMBL" id="KAH9631584.1"/>
    </source>
</evidence>
<feature type="transmembrane region" description="Helical" evidence="1">
    <location>
        <begin position="52"/>
        <end position="70"/>
    </location>
</feature>
<dbReference type="AlphaFoldDB" id="A0A922M7Y6"/>